<reference evidence="7 8" key="1">
    <citation type="submission" date="2017-07" db="EMBL/GenBank/DDBJ databases">
        <authorList>
            <person name="Talla V."/>
            <person name="Backstrom N."/>
        </authorList>
    </citation>
    <scope>NUCLEOTIDE SEQUENCE [LARGE SCALE GENOMIC DNA]</scope>
</reference>
<dbReference type="GO" id="GO:0016616">
    <property type="term" value="F:oxidoreductase activity, acting on the CH-OH group of donors, NAD or NADP as acceptor"/>
    <property type="evidence" value="ECO:0007669"/>
    <property type="project" value="UniProtKB-ARBA"/>
</dbReference>
<feature type="chain" id="PRO_5022797586" description="NADP-dependent oxidoreductase domain-containing protein" evidence="5">
    <location>
        <begin position="19"/>
        <end position="329"/>
    </location>
</feature>
<dbReference type="FunFam" id="3.20.20.100:FF:000002">
    <property type="entry name" value="2,5-diketo-D-gluconic acid reductase A"/>
    <property type="match status" value="1"/>
</dbReference>
<sequence>MSPLLLAFVLTIISYNEAGAVQPPTFKLNDGNEIPAIALGTGRGTAKESETLEDVRQAVYWAIEAGYRHIDTAAVYFDEEQVGQGIAQAIADKLVTRKDLYITTKLWNDKHRREQVVPALKDSLKKLGLEYVDLYLIHFPVAVKADGTSDDVHYVDTWKGMMEAKELGLTRSIGVSNFNTTQIADLIQRTKVVPAVNEIEVNPTLTQEALVNYCQSQGIVVMGYSPFGFLVSRRSASAPPPRSDDPVLVAMAQKYGKTTAQIVLRYLIERGIVPIPKSTNKARIVQNKDVFDFSLTPAEVEAINKFNKNIRVISISSWKNYPLYPFCEY</sequence>
<feature type="signal peptide" evidence="5">
    <location>
        <begin position="1"/>
        <end position="18"/>
    </location>
</feature>
<dbReference type="PRINTS" id="PR00069">
    <property type="entry name" value="ALDKETRDTASE"/>
</dbReference>
<feature type="active site" description="Proton donor" evidence="2">
    <location>
        <position position="76"/>
    </location>
</feature>
<dbReference type="CDD" id="cd19116">
    <property type="entry name" value="AKR_AKR2E1-5"/>
    <property type="match status" value="1"/>
</dbReference>
<dbReference type="PIRSF" id="PIRSF000097">
    <property type="entry name" value="AKR"/>
    <property type="match status" value="1"/>
</dbReference>
<protein>
    <recommendedName>
        <fullName evidence="6">NADP-dependent oxidoreductase domain-containing protein</fullName>
    </recommendedName>
</protein>
<evidence type="ECO:0000259" key="6">
    <source>
        <dbReference type="Pfam" id="PF00248"/>
    </source>
</evidence>
<dbReference type="InterPro" id="IPR023210">
    <property type="entry name" value="NADP_OxRdtase_dom"/>
</dbReference>
<evidence type="ECO:0000256" key="5">
    <source>
        <dbReference type="SAM" id="SignalP"/>
    </source>
</evidence>
<dbReference type="InterPro" id="IPR018170">
    <property type="entry name" value="Aldo/ket_reductase_CS"/>
</dbReference>
<evidence type="ECO:0000256" key="1">
    <source>
        <dbReference type="ARBA" id="ARBA00023002"/>
    </source>
</evidence>
<dbReference type="InterPro" id="IPR044488">
    <property type="entry name" value="AKR2E"/>
</dbReference>
<dbReference type="InterPro" id="IPR036812">
    <property type="entry name" value="NAD(P)_OxRdtase_dom_sf"/>
</dbReference>
<dbReference type="Proteomes" id="UP000324832">
    <property type="component" value="Unassembled WGS sequence"/>
</dbReference>
<dbReference type="PROSITE" id="PS00798">
    <property type="entry name" value="ALDOKETO_REDUCTASE_1"/>
    <property type="match status" value="1"/>
</dbReference>
<feature type="site" description="Lowers pKa of active site Tyr" evidence="4">
    <location>
        <position position="105"/>
    </location>
</feature>
<accession>A0A5E4QNR4</accession>
<feature type="domain" description="NADP-dependent oxidoreductase" evidence="6">
    <location>
        <begin position="37"/>
        <end position="307"/>
    </location>
</feature>
<dbReference type="PROSITE" id="PS00063">
    <property type="entry name" value="ALDOKETO_REDUCTASE_3"/>
    <property type="match status" value="1"/>
</dbReference>
<dbReference type="SUPFAM" id="SSF51430">
    <property type="entry name" value="NAD(P)-linked oxidoreductase"/>
    <property type="match status" value="1"/>
</dbReference>
<dbReference type="InterPro" id="IPR020471">
    <property type="entry name" value="AKR"/>
</dbReference>
<dbReference type="Pfam" id="PF00248">
    <property type="entry name" value="Aldo_ket_red"/>
    <property type="match status" value="1"/>
</dbReference>
<evidence type="ECO:0000256" key="3">
    <source>
        <dbReference type="PIRSR" id="PIRSR000097-2"/>
    </source>
</evidence>
<keyword evidence="1" id="KW-0560">Oxidoreductase</keyword>
<dbReference type="PROSITE" id="PS00062">
    <property type="entry name" value="ALDOKETO_REDUCTASE_2"/>
    <property type="match status" value="1"/>
</dbReference>
<organism evidence="7 8">
    <name type="scientific">Leptidea sinapis</name>
    <dbReference type="NCBI Taxonomy" id="189913"/>
    <lineage>
        <taxon>Eukaryota</taxon>
        <taxon>Metazoa</taxon>
        <taxon>Ecdysozoa</taxon>
        <taxon>Arthropoda</taxon>
        <taxon>Hexapoda</taxon>
        <taxon>Insecta</taxon>
        <taxon>Pterygota</taxon>
        <taxon>Neoptera</taxon>
        <taxon>Endopterygota</taxon>
        <taxon>Lepidoptera</taxon>
        <taxon>Glossata</taxon>
        <taxon>Ditrysia</taxon>
        <taxon>Papilionoidea</taxon>
        <taxon>Pieridae</taxon>
        <taxon>Dismorphiinae</taxon>
        <taxon>Leptidea</taxon>
    </lineage>
</organism>
<gene>
    <name evidence="7" type="ORF">LSINAPIS_LOCUS9574</name>
</gene>
<keyword evidence="5" id="KW-0732">Signal</keyword>
<dbReference type="PANTHER" id="PTHR11732">
    <property type="entry name" value="ALDO/KETO REDUCTASE"/>
    <property type="match status" value="1"/>
</dbReference>
<feature type="binding site" evidence="3">
    <location>
        <position position="138"/>
    </location>
    <ligand>
        <name>substrate</name>
    </ligand>
</feature>
<evidence type="ECO:0000313" key="8">
    <source>
        <dbReference type="Proteomes" id="UP000324832"/>
    </source>
</evidence>
<keyword evidence="8" id="KW-1185">Reference proteome</keyword>
<evidence type="ECO:0000256" key="4">
    <source>
        <dbReference type="PIRSR" id="PIRSR000097-3"/>
    </source>
</evidence>
<dbReference type="AlphaFoldDB" id="A0A5E4QNR4"/>
<dbReference type="Gene3D" id="3.20.20.100">
    <property type="entry name" value="NADP-dependent oxidoreductase domain"/>
    <property type="match status" value="1"/>
</dbReference>
<evidence type="ECO:0000256" key="2">
    <source>
        <dbReference type="PIRSR" id="PIRSR000097-1"/>
    </source>
</evidence>
<dbReference type="EMBL" id="FZQP02003590">
    <property type="protein sequence ID" value="VVC98502.1"/>
    <property type="molecule type" value="Genomic_DNA"/>
</dbReference>
<name>A0A5E4QNR4_9NEOP</name>
<evidence type="ECO:0000313" key="7">
    <source>
        <dbReference type="EMBL" id="VVC98502.1"/>
    </source>
</evidence>
<proteinExistence type="predicted"/>